<dbReference type="OrthoDB" id="3191258at2"/>
<dbReference type="AlphaFoldDB" id="A0A077LXQ6"/>
<dbReference type="SUPFAM" id="SSF51735">
    <property type="entry name" value="NAD(P)-binding Rossmann-fold domains"/>
    <property type="match status" value="1"/>
</dbReference>
<dbReference type="Proteomes" id="UP000035721">
    <property type="component" value="Unassembled WGS sequence"/>
</dbReference>
<keyword evidence="3" id="KW-1185">Reference proteome</keyword>
<sequence>MVNIVVLGGTGYAGGNIVAAAAAAGHAVVSYSRTIPTVPVAGVDYRTGDVASEATLAAAVDDADVVVSALAPRGDLSGPGVLRAIEATVARLAAARGVRFGVVGGAGSLLVTEDGPKLVDTADFPEEYREEARELDGVLEDLRGGAQDLDWFFVSPAAAFGGVNPGVPTGSYRIGGDVLLVDEEGSSFVSGADFAQAVVAEIEEPVHRRSRFSVAY</sequence>
<comment type="caution">
    <text evidence="2">The sequence shown here is derived from an EMBL/GenBank/DDBJ whole genome shotgun (WGS) entry which is preliminary data.</text>
</comment>
<dbReference type="Pfam" id="PF13460">
    <property type="entry name" value="NAD_binding_10"/>
    <property type="match status" value="1"/>
</dbReference>
<gene>
    <name evidence="2" type="ORF">BN12_30007</name>
</gene>
<proteinExistence type="predicted"/>
<dbReference type="InterPro" id="IPR051606">
    <property type="entry name" value="Polyketide_Oxido-like"/>
</dbReference>
<dbReference type="EMBL" id="CAJB01000223">
    <property type="protein sequence ID" value="CCH78481.1"/>
    <property type="molecule type" value="Genomic_DNA"/>
</dbReference>
<evidence type="ECO:0000313" key="2">
    <source>
        <dbReference type="EMBL" id="CCH78481.1"/>
    </source>
</evidence>
<dbReference type="PANTHER" id="PTHR43355">
    <property type="entry name" value="FLAVIN REDUCTASE (NADPH)"/>
    <property type="match status" value="1"/>
</dbReference>
<accession>A0A077LXQ6</accession>
<dbReference type="Gene3D" id="3.40.50.720">
    <property type="entry name" value="NAD(P)-binding Rossmann-like Domain"/>
    <property type="match status" value="1"/>
</dbReference>
<reference evidence="2 3" key="1">
    <citation type="journal article" date="2013" name="ISME J.">
        <title>A metabolic model for members of the genus Tetrasphaera involved in enhanced biological phosphorus removal.</title>
        <authorList>
            <person name="Kristiansen R."/>
            <person name="Nguyen H.T.T."/>
            <person name="Saunders A.M."/>
            <person name="Nielsen J.L."/>
            <person name="Wimmer R."/>
            <person name="Le V.Q."/>
            <person name="McIlroy S.J."/>
            <person name="Petrovski S."/>
            <person name="Seviour R.J."/>
            <person name="Calteau A."/>
            <person name="Nielsen K.L."/>
            <person name="Nielsen P.H."/>
        </authorList>
    </citation>
    <scope>NUCLEOTIDE SEQUENCE [LARGE SCALE GENOMIC DNA]</scope>
    <source>
        <strain evidence="2 3">T1-X7</strain>
    </source>
</reference>
<organism evidence="2 3">
    <name type="scientific">Nostocoides japonicum T1-X7</name>
    <dbReference type="NCBI Taxonomy" id="1194083"/>
    <lineage>
        <taxon>Bacteria</taxon>
        <taxon>Bacillati</taxon>
        <taxon>Actinomycetota</taxon>
        <taxon>Actinomycetes</taxon>
        <taxon>Micrococcales</taxon>
        <taxon>Intrasporangiaceae</taxon>
        <taxon>Nostocoides</taxon>
    </lineage>
</organism>
<evidence type="ECO:0000313" key="3">
    <source>
        <dbReference type="Proteomes" id="UP000035721"/>
    </source>
</evidence>
<name>A0A077LXQ6_9MICO</name>
<dbReference type="PANTHER" id="PTHR43355:SF2">
    <property type="entry name" value="FLAVIN REDUCTASE (NADPH)"/>
    <property type="match status" value="1"/>
</dbReference>
<protein>
    <recommendedName>
        <fullName evidence="1">NAD(P)-binding domain-containing protein</fullName>
    </recommendedName>
</protein>
<dbReference type="STRING" id="1194083.BN12_30007"/>
<feature type="domain" description="NAD(P)-binding" evidence="1">
    <location>
        <begin position="8"/>
        <end position="205"/>
    </location>
</feature>
<dbReference type="InterPro" id="IPR036291">
    <property type="entry name" value="NAD(P)-bd_dom_sf"/>
</dbReference>
<dbReference type="RefSeq" id="WP_048549620.1">
    <property type="nucleotide sequence ID" value="NZ_HF570958.1"/>
</dbReference>
<evidence type="ECO:0000259" key="1">
    <source>
        <dbReference type="Pfam" id="PF13460"/>
    </source>
</evidence>
<dbReference type="GO" id="GO:0016646">
    <property type="term" value="F:oxidoreductase activity, acting on the CH-NH group of donors, NAD or NADP as acceptor"/>
    <property type="evidence" value="ECO:0007669"/>
    <property type="project" value="TreeGrafter"/>
</dbReference>
<dbReference type="InterPro" id="IPR016040">
    <property type="entry name" value="NAD(P)-bd_dom"/>
</dbReference>